<evidence type="ECO:0000259" key="10">
    <source>
        <dbReference type="Pfam" id="PF01593"/>
    </source>
</evidence>
<dbReference type="Proteomes" id="UP000255129">
    <property type="component" value="Unassembled WGS sequence"/>
</dbReference>
<keyword evidence="6 11" id="KW-0560">Oxidoreductase</keyword>
<evidence type="ECO:0000256" key="8">
    <source>
        <dbReference type="ARBA" id="ARBA00047321"/>
    </source>
</evidence>
<dbReference type="SUPFAM" id="SSF51905">
    <property type="entry name" value="FAD/NAD(P)-binding domain"/>
    <property type="match status" value="1"/>
</dbReference>
<feature type="binding site" evidence="9">
    <location>
        <begin position="35"/>
        <end position="36"/>
    </location>
    <ligand>
        <name>FAD</name>
        <dbReference type="ChEBI" id="CHEBI:57692"/>
    </ligand>
</feature>
<reference evidence="11 12" key="1">
    <citation type="submission" date="2018-06" db="EMBL/GenBank/DDBJ databases">
        <authorList>
            <consortium name="Pathogen Informatics"/>
            <person name="Doyle S."/>
        </authorList>
    </citation>
    <scope>NUCLEOTIDE SEQUENCE [LARGE SCALE GENOMIC DNA]</scope>
    <source>
        <strain evidence="11 12">NCTC12026</strain>
    </source>
</reference>
<evidence type="ECO:0000256" key="9">
    <source>
        <dbReference type="PIRSR" id="PIRSR601613-1"/>
    </source>
</evidence>
<comment type="pathway">
    <text evidence="2">Plant hormone metabolism; auxin biosynthesis.</text>
</comment>
<sequence>MPQLDADIIVIGAGISGLSATNQLQSQGKKVIILEARDRLGGRIHTHEIAGQFYDLGASWIHGINGNPISAIAQQHQIQTVVFNYQDAIFYKKNGLILCEKEKAAFEAGLDYLMNQFETISSPCKFNSAADALNSWLQSLEFHQLLTKQHHADQPLFEQLRDGLHEFFEAIAEDPCACTLETLSPHFLQLEGFCDGDEVIFPHGYHQIIKTLSNKLDIRTNHPVHHIDYQYDYVVVTTVSGQKLTASQVLITVPLGVLKKNVIQFLPPLPTVKQEAISQLGFGIFNKLFVTFEHAFWREETLSNVNSMYIHESDYWLNFMDVSAIYQKPTLLFLFGGLSAKWLEECDEQTAWKELYDSLTKVFDHVPKPIQLLKTDWEKDIYSYGSFSYPANNYSTNQIERLKQPINEKLFFAGEHLALLGAGTVHGAYQSGIEAARQLLGAS</sequence>
<comment type="catalytic activity">
    <reaction evidence="8">
        <text>L-tryptophan + O2 = indole-3-acetamide + CO2 + H2O</text>
        <dbReference type="Rhea" id="RHEA:16165"/>
        <dbReference type="ChEBI" id="CHEBI:15377"/>
        <dbReference type="ChEBI" id="CHEBI:15379"/>
        <dbReference type="ChEBI" id="CHEBI:16031"/>
        <dbReference type="ChEBI" id="CHEBI:16526"/>
        <dbReference type="ChEBI" id="CHEBI:57912"/>
        <dbReference type="EC" id="1.13.12.3"/>
    </reaction>
</comment>
<dbReference type="RefSeq" id="WP_006814660.1">
    <property type="nucleotide sequence ID" value="NZ_AP018946.1"/>
</dbReference>
<dbReference type="AlphaFoldDB" id="A0A379G655"/>
<evidence type="ECO:0000256" key="2">
    <source>
        <dbReference type="ARBA" id="ARBA00004814"/>
    </source>
</evidence>
<dbReference type="InterPro" id="IPR001613">
    <property type="entry name" value="Flavin_amine_oxidase"/>
</dbReference>
<feature type="domain" description="Amine oxidase" evidence="10">
    <location>
        <begin position="15"/>
        <end position="440"/>
    </location>
</feature>
<comment type="similarity">
    <text evidence="3">Belongs to the tryptophan 2-monooxygenase family.</text>
</comment>
<dbReference type="InterPro" id="IPR002937">
    <property type="entry name" value="Amino_oxidase"/>
</dbReference>
<dbReference type="EMBL" id="UGUA01000002">
    <property type="protein sequence ID" value="SUC36083.1"/>
    <property type="molecule type" value="Genomic_DNA"/>
</dbReference>
<dbReference type="PANTHER" id="PTHR10742:SF410">
    <property type="entry name" value="LYSINE-SPECIFIC HISTONE DEMETHYLASE 2"/>
    <property type="match status" value="1"/>
</dbReference>
<dbReference type="InterPro" id="IPR050281">
    <property type="entry name" value="Flavin_monoamine_oxidase"/>
</dbReference>
<evidence type="ECO:0000256" key="6">
    <source>
        <dbReference type="ARBA" id="ARBA00023002"/>
    </source>
</evidence>
<organism evidence="11 12">
    <name type="scientific">Providencia rustigianii</name>
    <dbReference type="NCBI Taxonomy" id="158850"/>
    <lineage>
        <taxon>Bacteria</taxon>
        <taxon>Pseudomonadati</taxon>
        <taxon>Pseudomonadota</taxon>
        <taxon>Gammaproteobacteria</taxon>
        <taxon>Enterobacterales</taxon>
        <taxon>Morganellaceae</taxon>
        <taxon>Providencia</taxon>
    </lineage>
</organism>
<dbReference type="InterPro" id="IPR036188">
    <property type="entry name" value="FAD/NAD-bd_sf"/>
</dbReference>
<dbReference type="OrthoDB" id="337830at2"/>
<evidence type="ECO:0000313" key="12">
    <source>
        <dbReference type="Proteomes" id="UP000255129"/>
    </source>
</evidence>
<protein>
    <recommendedName>
        <fullName evidence="5">Tryptophan 2-monooxygenase</fullName>
        <ecNumber evidence="4">1.13.12.3</ecNumber>
    </recommendedName>
</protein>
<evidence type="ECO:0000256" key="1">
    <source>
        <dbReference type="ARBA" id="ARBA00001974"/>
    </source>
</evidence>
<accession>A0A379G655</accession>
<dbReference type="GO" id="GO:0050361">
    <property type="term" value="F:tryptophan 2-monooxygenase activity"/>
    <property type="evidence" value="ECO:0007669"/>
    <property type="project" value="UniProtKB-EC"/>
</dbReference>
<dbReference type="PANTHER" id="PTHR10742">
    <property type="entry name" value="FLAVIN MONOAMINE OXIDASE"/>
    <property type="match status" value="1"/>
</dbReference>
<dbReference type="Gene3D" id="3.90.660.10">
    <property type="match status" value="1"/>
</dbReference>
<dbReference type="Pfam" id="PF01593">
    <property type="entry name" value="Amino_oxidase"/>
    <property type="match status" value="1"/>
</dbReference>
<evidence type="ECO:0000256" key="5">
    <source>
        <dbReference type="ARBA" id="ARBA00017871"/>
    </source>
</evidence>
<evidence type="ECO:0000256" key="3">
    <source>
        <dbReference type="ARBA" id="ARBA00005833"/>
    </source>
</evidence>
<comment type="cofactor">
    <cofactor evidence="1">
        <name>FAD</name>
        <dbReference type="ChEBI" id="CHEBI:57692"/>
    </cofactor>
</comment>
<gene>
    <name evidence="11" type="primary">puo</name>
    <name evidence="11" type="ORF">NCTC12026_02497</name>
</gene>
<dbReference type="SUPFAM" id="SSF54373">
    <property type="entry name" value="FAD-linked reductases, C-terminal domain"/>
    <property type="match status" value="1"/>
</dbReference>
<keyword evidence="7" id="KW-0073">Auxin biosynthesis</keyword>
<dbReference type="GO" id="GO:0009851">
    <property type="term" value="P:auxin biosynthetic process"/>
    <property type="evidence" value="ECO:0007669"/>
    <property type="project" value="UniProtKB-KW"/>
</dbReference>
<dbReference type="Gene3D" id="3.50.50.60">
    <property type="entry name" value="FAD/NAD(P)-binding domain"/>
    <property type="match status" value="1"/>
</dbReference>
<evidence type="ECO:0000313" key="11">
    <source>
        <dbReference type="EMBL" id="SUC36083.1"/>
    </source>
</evidence>
<evidence type="ECO:0000256" key="4">
    <source>
        <dbReference type="ARBA" id="ARBA00012535"/>
    </source>
</evidence>
<evidence type="ECO:0000256" key="7">
    <source>
        <dbReference type="ARBA" id="ARBA00023070"/>
    </source>
</evidence>
<proteinExistence type="inferred from homology"/>
<dbReference type="EC" id="1.13.12.3" evidence="4"/>
<name>A0A379G655_9GAMM</name>
<feature type="binding site" evidence="9">
    <location>
        <position position="224"/>
    </location>
    <ligand>
        <name>FAD</name>
        <dbReference type="ChEBI" id="CHEBI:57692"/>
    </ligand>
</feature>
<feature type="binding site" evidence="9">
    <location>
        <position position="16"/>
    </location>
    <ligand>
        <name>FAD</name>
        <dbReference type="ChEBI" id="CHEBI:57692"/>
    </ligand>
</feature>
<dbReference type="PRINTS" id="PR00757">
    <property type="entry name" value="AMINEOXDASEF"/>
</dbReference>